<sequence>MKEILNKDYPIFKLILNSHSDTLEKWEVLKYEQGSIICKFNDVYEYFYVIVSGSVNVYHTSEKGKTYSQSIYKEGSYFGELEIFESLPYICEIKSITDVTLIRMKKSDFIEWIEKDNNITLYLLKSLCKISYDLSKKAIEDTLYSLKFRICDYLITAYEKREKKKLNNFYVSKNQLSEQFVVTKRSINRILKELSDKGYINVDRYKIQIIDIDSLIYEREEQRF</sequence>
<dbReference type="InterPro" id="IPR036390">
    <property type="entry name" value="WH_DNA-bd_sf"/>
</dbReference>
<name>A0ABY8ECQ0_9FIRM</name>
<evidence type="ECO:0000256" key="1">
    <source>
        <dbReference type="ARBA" id="ARBA00023015"/>
    </source>
</evidence>
<reference evidence="5 6" key="1">
    <citation type="submission" date="2023-03" db="EMBL/GenBank/DDBJ databases">
        <title>Complete genome sequence of Tepidibacter sp. SWIR-1, isolated from a deep-sea hydrothermal vent.</title>
        <authorList>
            <person name="Li X."/>
        </authorList>
    </citation>
    <scope>NUCLEOTIDE SEQUENCE [LARGE SCALE GENOMIC DNA]</scope>
    <source>
        <strain evidence="5 6">SWIR-1</strain>
    </source>
</reference>
<keyword evidence="2" id="KW-0238">DNA-binding</keyword>
<evidence type="ECO:0000256" key="3">
    <source>
        <dbReference type="ARBA" id="ARBA00023163"/>
    </source>
</evidence>
<dbReference type="SUPFAM" id="SSF51206">
    <property type="entry name" value="cAMP-binding domain-like"/>
    <property type="match status" value="1"/>
</dbReference>
<dbReference type="InterPro" id="IPR014710">
    <property type="entry name" value="RmlC-like_jellyroll"/>
</dbReference>
<evidence type="ECO:0000313" key="5">
    <source>
        <dbReference type="EMBL" id="WFD09364.1"/>
    </source>
</evidence>
<dbReference type="InterPro" id="IPR000595">
    <property type="entry name" value="cNMP-bd_dom"/>
</dbReference>
<accession>A0ABY8ECQ0</accession>
<evidence type="ECO:0000313" key="6">
    <source>
        <dbReference type="Proteomes" id="UP001222800"/>
    </source>
</evidence>
<keyword evidence="3" id="KW-0804">Transcription</keyword>
<dbReference type="SUPFAM" id="SSF46785">
    <property type="entry name" value="Winged helix' DNA-binding domain"/>
    <property type="match status" value="1"/>
</dbReference>
<dbReference type="CDD" id="cd00038">
    <property type="entry name" value="CAP_ED"/>
    <property type="match status" value="1"/>
</dbReference>
<dbReference type="Pfam" id="PF13545">
    <property type="entry name" value="HTH_Crp_2"/>
    <property type="match status" value="1"/>
</dbReference>
<feature type="domain" description="Cyclic nucleotide-binding" evidence="4">
    <location>
        <begin position="31"/>
        <end position="109"/>
    </location>
</feature>
<dbReference type="InterPro" id="IPR012318">
    <property type="entry name" value="HTH_CRP"/>
</dbReference>
<dbReference type="PANTHER" id="PTHR24567:SF26">
    <property type="entry name" value="REGULATORY PROTEIN YEIL"/>
    <property type="match status" value="1"/>
</dbReference>
<organism evidence="5 6">
    <name type="scientific">Tepidibacter hydrothermalis</name>
    <dbReference type="NCBI Taxonomy" id="3036126"/>
    <lineage>
        <taxon>Bacteria</taxon>
        <taxon>Bacillati</taxon>
        <taxon>Bacillota</taxon>
        <taxon>Clostridia</taxon>
        <taxon>Peptostreptococcales</taxon>
        <taxon>Peptostreptococcaceae</taxon>
        <taxon>Tepidibacter</taxon>
    </lineage>
</organism>
<dbReference type="Gene3D" id="1.10.10.10">
    <property type="entry name" value="Winged helix-like DNA-binding domain superfamily/Winged helix DNA-binding domain"/>
    <property type="match status" value="1"/>
</dbReference>
<keyword evidence="1" id="KW-0805">Transcription regulation</keyword>
<protein>
    <submittedName>
        <fullName evidence="5">Crp/Fnr family transcriptional regulator</fullName>
    </submittedName>
</protein>
<dbReference type="Gene3D" id="2.60.120.10">
    <property type="entry name" value="Jelly Rolls"/>
    <property type="match status" value="1"/>
</dbReference>
<evidence type="ECO:0000256" key="2">
    <source>
        <dbReference type="ARBA" id="ARBA00023125"/>
    </source>
</evidence>
<dbReference type="Pfam" id="PF00027">
    <property type="entry name" value="cNMP_binding"/>
    <property type="match status" value="1"/>
</dbReference>
<dbReference type="RefSeq" id="WP_277731289.1">
    <property type="nucleotide sequence ID" value="NZ_CP120733.1"/>
</dbReference>
<dbReference type="Proteomes" id="UP001222800">
    <property type="component" value="Chromosome"/>
</dbReference>
<proteinExistence type="predicted"/>
<evidence type="ECO:0000259" key="4">
    <source>
        <dbReference type="PROSITE" id="PS50042"/>
    </source>
</evidence>
<dbReference type="InterPro" id="IPR018490">
    <property type="entry name" value="cNMP-bd_dom_sf"/>
</dbReference>
<dbReference type="SMART" id="SM00100">
    <property type="entry name" value="cNMP"/>
    <property type="match status" value="1"/>
</dbReference>
<gene>
    <name evidence="5" type="ORF">P4S50_13325</name>
</gene>
<dbReference type="InterPro" id="IPR050397">
    <property type="entry name" value="Env_Response_Regulators"/>
</dbReference>
<dbReference type="PROSITE" id="PS50042">
    <property type="entry name" value="CNMP_BINDING_3"/>
    <property type="match status" value="1"/>
</dbReference>
<dbReference type="EMBL" id="CP120733">
    <property type="protein sequence ID" value="WFD09364.1"/>
    <property type="molecule type" value="Genomic_DNA"/>
</dbReference>
<dbReference type="InterPro" id="IPR036388">
    <property type="entry name" value="WH-like_DNA-bd_sf"/>
</dbReference>
<dbReference type="PANTHER" id="PTHR24567">
    <property type="entry name" value="CRP FAMILY TRANSCRIPTIONAL REGULATORY PROTEIN"/>
    <property type="match status" value="1"/>
</dbReference>
<keyword evidence="6" id="KW-1185">Reference proteome</keyword>